<accession>A0A0C1QWC7</accession>
<dbReference type="InterPro" id="IPR000620">
    <property type="entry name" value="EamA_dom"/>
</dbReference>
<keyword evidence="5 9" id="KW-0812">Transmembrane</keyword>
<feature type="transmembrane region" description="Helical" evidence="9">
    <location>
        <begin position="264"/>
        <end position="282"/>
    </location>
</feature>
<gene>
    <name evidence="11" type="ORF">NF27_IN00610</name>
</gene>
<feature type="transmembrane region" description="Helical" evidence="9">
    <location>
        <begin position="210"/>
        <end position="231"/>
    </location>
</feature>
<proteinExistence type="inferred from homology"/>
<dbReference type="Proteomes" id="UP000031258">
    <property type="component" value="Unassembled WGS sequence"/>
</dbReference>
<feature type="transmembrane region" description="Helical" evidence="9">
    <location>
        <begin position="181"/>
        <end position="198"/>
    </location>
</feature>
<evidence type="ECO:0000256" key="1">
    <source>
        <dbReference type="ARBA" id="ARBA00004028"/>
    </source>
</evidence>
<feature type="transmembrane region" description="Helical" evidence="9">
    <location>
        <begin position="127"/>
        <end position="145"/>
    </location>
</feature>
<keyword evidence="6" id="KW-0813">Transport</keyword>
<dbReference type="InterPro" id="IPR037185">
    <property type="entry name" value="EmrE-like"/>
</dbReference>
<evidence type="ECO:0000313" key="11">
    <source>
        <dbReference type="EMBL" id="KIE04320.1"/>
    </source>
</evidence>
<protein>
    <recommendedName>
        <fullName evidence="4">S-adenosylmethionine uptake transporter</fullName>
    </recommendedName>
</protein>
<feature type="transmembrane region" description="Helical" evidence="9">
    <location>
        <begin position="12"/>
        <end position="32"/>
    </location>
</feature>
<comment type="similarity">
    <text evidence="3">Belongs to the drug/metabolite transporter (DMT) superfamily. 10 TMS drug/metabolite exporter (DME) (TC 2.A.7.3) family.</text>
</comment>
<dbReference type="STRING" id="86105.NF27_IN00610"/>
<reference evidence="11 12" key="1">
    <citation type="submission" date="2014-11" db="EMBL/GenBank/DDBJ databases">
        <title>A Rickettsiales Symbiont of Amoebae With Ancient Features.</title>
        <authorList>
            <person name="Schulz F."/>
            <person name="Martijn J."/>
            <person name="Wascher F."/>
            <person name="Kostanjsek R."/>
            <person name="Ettema T.J."/>
            <person name="Horn M."/>
        </authorList>
    </citation>
    <scope>NUCLEOTIDE SEQUENCE [LARGE SCALE GENOMIC DNA]</scope>
    <source>
        <strain evidence="11 12">UWC36</strain>
    </source>
</reference>
<comment type="caution">
    <text evidence="11">The sequence shown here is derived from an EMBL/GenBank/DDBJ whole genome shotgun (WGS) entry which is preliminary data.</text>
</comment>
<feature type="transmembrane region" description="Helical" evidence="9">
    <location>
        <begin position="38"/>
        <end position="58"/>
    </location>
</feature>
<keyword evidence="8 9" id="KW-0472">Membrane</keyword>
<sequence length="294" mass="33605">MLIMTRKNAFGIYWMIFHGITLTLMFALGKTLNQKMDVMQMIFTYHLIALLITFFYTFTTGFEKIKTSRIKIHFLRGSLNVCGYITYFYGLKFTTLDSATSITYLIPIFLSYLGTIFFNEKLNRERIITLILGLTGVLVILRPGAPTFEITSLWVFVSVILWSASDLLTKNLGRTENALSQVFYNTLFGSLLSVPFAAYGWQNVIVIDDFFIITLISLLSLAATTSIFRSFQNAEFSIVMPFDYLRLPLSTVLGYLMFGEIMEINTIIGSTIIVFASLYLIYSERKKPVYTITH</sequence>
<evidence type="ECO:0000256" key="6">
    <source>
        <dbReference type="ARBA" id="ARBA00022970"/>
    </source>
</evidence>
<dbReference type="PANTHER" id="PTHR22911:SF6">
    <property type="entry name" value="SOLUTE CARRIER FAMILY 35 MEMBER G1"/>
    <property type="match status" value="1"/>
</dbReference>
<name>A0A0C1QWC7_9RICK</name>
<evidence type="ECO:0000256" key="9">
    <source>
        <dbReference type="SAM" id="Phobius"/>
    </source>
</evidence>
<dbReference type="EMBL" id="JSWE01000206">
    <property type="protein sequence ID" value="KIE04320.1"/>
    <property type="molecule type" value="Genomic_DNA"/>
</dbReference>
<keyword evidence="12" id="KW-1185">Reference proteome</keyword>
<comment type="function">
    <text evidence="1">Transports S-adenosylmethionine.</text>
</comment>
<dbReference type="PANTHER" id="PTHR22911">
    <property type="entry name" value="ACYL-MALONYL CONDENSING ENZYME-RELATED"/>
    <property type="match status" value="1"/>
</dbReference>
<keyword evidence="7 9" id="KW-1133">Transmembrane helix</keyword>
<organism evidence="11 12">
    <name type="scientific">Candidatus Jidaibacter acanthamoebae</name>
    <dbReference type="NCBI Taxonomy" id="86105"/>
    <lineage>
        <taxon>Bacteria</taxon>
        <taxon>Pseudomonadati</taxon>
        <taxon>Pseudomonadota</taxon>
        <taxon>Alphaproteobacteria</taxon>
        <taxon>Rickettsiales</taxon>
        <taxon>Candidatus Midichloriaceae</taxon>
        <taxon>Candidatus Jidaibacter</taxon>
    </lineage>
</organism>
<evidence type="ECO:0000256" key="8">
    <source>
        <dbReference type="ARBA" id="ARBA00023136"/>
    </source>
</evidence>
<feature type="transmembrane region" description="Helical" evidence="9">
    <location>
        <begin position="101"/>
        <end position="118"/>
    </location>
</feature>
<evidence type="ECO:0000256" key="2">
    <source>
        <dbReference type="ARBA" id="ARBA00004141"/>
    </source>
</evidence>
<comment type="subcellular location">
    <subcellularLocation>
        <location evidence="2">Membrane</location>
        <topology evidence="2">Multi-pass membrane protein</topology>
    </subcellularLocation>
</comment>
<feature type="domain" description="EamA" evidence="10">
    <location>
        <begin position="152"/>
        <end position="280"/>
    </location>
</feature>
<dbReference type="AlphaFoldDB" id="A0A0C1QWC7"/>
<keyword evidence="6" id="KW-0029">Amino-acid transport</keyword>
<evidence type="ECO:0000256" key="3">
    <source>
        <dbReference type="ARBA" id="ARBA00009853"/>
    </source>
</evidence>
<feature type="transmembrane region" description="Helical" evidence="9">
    <location>
        <begin position="70"/>
        <end position="89"/>
    </location>
</feature>
<evidence type="ECO:0000256" key="5">
    <source>
        <dbReference type="ARBA" id="ARBA00022692"/>
    </source>
</evidence>
<evidence type="ECO:0000256" key="7">
    <source>
        <dbReference type="ARBA" id="ARBA00022989"/>
    </source>
</evidence>
<dbReference type="GO" id="GO:0016020">
    <property type="term" value="C:membrane"/>
    <property type="evidence" value="ECO:0007669"/>
    <property type="project" value="UniProtKB-SubCell"/>
</dbReference>
<evidence type="ECO:0000259" key="10">
    <source>
        <dbReference type="Pfam" id="PF00892"/>
    </source>
</evidence>
<feature type="domain" description="EamA" evidence="10">
    <location>
        <begin position="10"/>
        <end position="141"/>
    </location>
</feature>
<dbReference type="GO" id="GO:0006865">
    <property type="term" value="P:amino acid transport"/>
    <property type="evidence" value="ECO:0007669"/>
    <property type="project" value="UniProtKB-KW"/>
</dbReference>
<dbReference type="SUPFAM" id="SSF103481">
    <property type="entry name" value="Multidrug resistance efflux transporter EmrE"/>
    <property type="match status" value="2"/>
</dbReference>
<dbReference type="Pfam" id="PF00892">
    <property type="entry name" value="EamA"/>
    <property type="match status" value="2"/>
</dbReference>
<evidence type="ECO:0000313" key="12">
    <source>
        <dbReference type="Proteomes" id="UP000031258"/>
    </source>
</evidence>
<evidence type="ECO:0000256" key="4">
    <source>
        <dbReference type="ARBA" id="ARBA00019341"/>
    </source>
</evidence>